<sequence>MADFRLKMVELRVGMTYAHLPLTVEELKPAAAEGDLMAMCNLGWCFFNAVTVQKDRKTAVSLWKKAAEKGDWNNSWRRIFGRLMRLHTGNAGSCYNLGYCYTFGIVVKQDDQISSDFFAKYHRCRNTERFNYLLHHRSS</sequence>
<dbReference type="EMBL" id="HBKN01007159">
    <property type="protein sequence ID" value="CAE2263658.1"/>
    <property type="molecule type" value="Transcribed_RNA"/>
</dbReference>
<organism evidence="1">
    <name type="scientific">Guillardia theta</name>
    <name type="common">Cryptophyte</name>
    <name type="synonym">Cryptomonas phi</name>
    <dbReference type="NCBI Taxonomy" id="55529"/>
    <lineage>
        <taxon>Eukaryota</taxon>
        <taxon>Cryptophyceae</taxon>
        <taxon>Pyrenomonadales</taxon>
        <taxon>Geminigeraceae</taxon>
        <taxon>Guillardia</taxon>
    </lineage>
</organism>
<dbReference type="PANTHER" id="PTHR43628">
    <property type="entry name" value="ACTIVATOR OF C KINASE PROTEIN 1-RELATED"/>
    <property type="match status" value="1"/>
</dbReference>
<proteinExistence type="predicted"/>
<dbReference type="AlphaFoldDB" id="A0A7S4JHB4"/>
<dbReference type="InterPro" id="IPR011990">
    <property type="entry name" value="TPR-like_helical_dom_sf"/>
</dbReference>
<dbReference type="SMART" id="SM00671">
    <property type="entry name" value="SEL1"/>
    <property type="match status" value="2"/>
</dbReference>
<protein>
    <submittedName>
        <fullName evidence="1">Uncharacterized protein</fullName>
    </submittedName>
</protein>
<gene>
    <name evidence="1" type="ORF">GTHE00462_LOCUS5726</name>
</gene>
<dbReference type="SUPFAM" id="SSF81901">
    <property type="entry name" value="HCP-like"/>
    <property type="match status" value="1"/>
</dbReference>
<accession>A0A7S4JHB4</accession>
<dbReference type="InterPro" id="IPR052945">
    <property type="entry name" value="Mitotic_Regulator"/>
</dbReference>
<reference evidence="1" key="1">
    <citation type="submission" date="2021-01" db="EMBL/GenBank/DDBJ databases">
        <authorList>
            <person name="Corre E."/>
            <person name="Pelletier E."/>
            <person name="Niang G."/>
            <person name="Scheremetjew M."/>
            <person name="Finn R."/>
            <person name="Kale V."/>
            <person name="Holt S."/>
            <person name="Cochrane G."/>
            <person name="Meng A."/>
            <person name="Brown T."/>
            <person name="Cohen L."/>
        </authorList>
    </citation>
    <scope>NUCLEOTIDE SEQUENCE</scope>
    <source>
        <strain evidence="1">CCMP 2712</strain>
    </source>
</reference>
<dbReference type="Pfam" id="PF08238">
    <property type="entry name" value="Sel1"/>
    <property type="match status" value="2"/>
</dbReference>
<evidence type="ECO:0000313" key="1">
    <source>
        <dbReference type="EMBL" id="CAE2263658.1"/>
    </source>
</evidence>
<dbReference type="InterPro" id="IPR006597">
    <property type="entry name" value="Sel1-like"/>
</dbReference>
<name>A0A7S4JHB4_GUITH</name>
<dbReference type="Gene3D" id="1.25.40.10">
    <property type="entry name" value="Tetratricopeptide repeat domain"/>
    <property type="match status" value="1"/>
</dbReference>
<dbReference type="PANTHER" id="PTHR43628:SF1">
    <property type="entry name" value="CHITIN SYNTHASE REGULATORY FACTOR 2-RELATED"/>
    <property type="match status" value="1"/>
</dbReference>